<dbReference type="PRINTS" id="PR00853">
    <property type="entry name" value="XPGRADSUPER"/>
</dbReference>
<dbReference type="FunFam" id="1.10.150.20:FF:000009">
    <property type="entry name" value="Flap endonuclease 1"/>
    <property type="match status" value="1"/>
</dbReference>
<feature type="domain" description="XPG N-terminal" evidence="18">
    <location>
        <begin position="45"/>
        <end position="151"/>
    </location>
</feature>
<dbReference type="SMART" id="SM00279">
    <property type="entry name" value="HhH2"/>
    <property type="match status" value="1"/>
</dbReference>
<evidence type="ECO:0000313" key="20">
    <source>
        <dbReference type="Proteomes" id="UP000824998"/>
    </source>
</evidence>
<dbReference type="PANTHER" id="PTHR11081">
    <property type="entry name" value="FLAP ENDONUCLEASE FAMILY MEMBER"/>
    <property type="match status" value="1"/>
</dbReference>
<dbReference type="SMART" id="SM00485">
    <property type="entry name" value="XPGN"/>
    <property type="match status" value="1"/>
</dbReference>
<organism evidence="19 20">
    <name type="scientific">Amylocarpus encephaloides</name>
    <dbReference type="NCBI Taxonomy" id="45428"/>
    <lineage>
        <taxon>Eukaryota</taxon>
        <taxon>Fungi</taxon>
        <taxon>Dikarya</taxon>
        <taxon>Ascomycota</taxon>
        <taxon>Pezizomycotina</taxon>
        <taxon>Leotiomycetes</taxon>
        <taxon>Helotiales</taxon>
        <taxon>Helotiales incertae sedis</taxon>
        <taxon>Amylocarpus</taxon>
    </lineage>
</organism>
<dbReference type="Proteomes" id="UP000824998">
    <property type="component" value="Unassembled WGS sequence"/>
</dbReference>
<keyword evidence="10 15" id="KW-0460">Magnesium</keyword>
<proteinExistence type="inferred from homology"/>
<gene>
    <name evidence="19" type="ORF">BJ875DRAFT_452673</name>
</gene>
<dbReference type="GO" id="GO:0005739">
    <property type="term" value="C:mitochondrion"/>
    <property type="evidence" value="ECO:0007669"/>
    <property type="project" value="UniProtKB-SubCell"/>
</dbReference>
<comment type="similarity">
    <text evidence="14 15">Belongs to the XPG/RAD2 endonuclease family. FEN1 subfamily.</text>
</comment>
<dbReference type="Gene3D" id="1.10.150.20">
    <property type="entry name" value="5' to 3' exonuclease, C-terminal subdomain"/>
    <property type="match status" value="1"/>
</dbReference>
<feature type="region of interest" description="Disordered" evidence="16">
    <location>
        <begin position="384"/>
        <end position="437"/>
    </location>
</feature>
<keyword evidence="11 15" id="KW-0496">Mitochondrion</keyword>
<dbReference type="EMBL" id="MU251379">
    <property type="protein sequence ID" value="KAG9237878.1"/>
    <property type="molecule type" value="Genomic_DNA"/>
</dbReference>
<evidence type="ECO:0000256" key="5">
    <source>
        <dbReference type="ARBA" id="ARBA00022723"/>
    </source>
</evidence>
<keyword evidence="6 15" id="KW-0255">Endonuclease</keyword>
<comment type="caution">
    <text evidence="19">The sequence shown here is derived from an EMBL/GenBank/DDBJ whole genome shotgun (WGS) entry which is preliminary data.</text>
</comment>
<keyword evidence="5 15" id="KW-0479">Metal-binding</keyword>
<dbReference type="SUPFAM" id="SSF47807">
    <property type="entry name" value="5' to 3' exonuclease, C-terminal subdomain"/>
    <property type="match status" value="1"/>
</dbReference>
<dbReference type="InterPro" id="IPR006084">
    <property type="entry name" value="XPG/Rad2"/>
</dbReference>
<evidence type="ECO:0000256" key="1">
    <source>
        <dbReference type="ARBA" id="ARBA00004173"/>
    </source>
</evidence>
<feature type="compositionally biased region" description="Basic residues" evidence="16">
    <location>
        <begin position="426"/>
        <end position="437"/>
    </location>
</feature>
<sequence length="437" mass="49396">MPAFQTPVGTQREIALGRVTSVIARLLKAQLPDKKLCETTRTSNMGIKQLFSIIKDEAPDAYKESEIKNQFGRKVAIDASMSIYSFLIAVRSGGEMLTNEDGETTSHLMGMFYRTLRIVDNGIKPVYVFDGAPPKLKSGELAKRFQRKATATEGLQEAKETGTAEEVEKFSRRTVRVTREHNAECQRLLKLMGIPYIIAPTEAEAQCAVLARAGKVYAAASEDMDTLCFNSPVLLRHLTFSEQRKEPIQEIFLDKVLAALDMDRNMFVDLCILLGCDYLDPVPKVGPHTALKLIREHKTLENFVAFAEKTQKFAIPEDWPYADARELFFNPDVRPADHEDCEFKWDAPDVDGLIQFLVIEKGFSEDRVRAGAARLTKNLKSGHQPRLEGFFKPIPRTEEQIKSLKRKNDAKTEEKKKKLKEEKKEKKQSKAKPRGTA</sequence>
<dbReference type="GO" id="GO:0017108">
    <property type="term" value="F:5'-flap endonuclease activity"/>
    <property type="evidence" value="ECO:0007669"/>
    <property type="project" value="UniProtKB-UniRule"/>
</dbReference>
<keyword evidence="3 15" id="KW-0235">DNA replication</keyword>
<evidence type="ECO:0000256" key="12">
    <source>
        <dbReference type="ARBA" id="ARBA00023204"/>
    </source>
</evidence>
<dbReference type="Pfam" id="PF00752">
    <property type="entry name" value="XPG_N"/>
    <property type="match status" value="1"/>
</dbReference>
<dbReference type="InterPro" id="IPR006085">
    <property type="entry name" value="XPG_DNA_repair_N"/>
</dbReference>
<dbReference type="GO" id="GO:0008409">
    <property type="term" value="F:5'-3' exonuclease activity"/>
    <property type="evidence" value="ECO:0007669"/>
    <property type="project" value="UniProtKB-UniRule"/>
</dbReference>
<dbReference type="CDD" id="cd09867">
    <property type="entry name" value="PIN_FEN1"/>
    <property type="match status" value="1"/>
</dbReference>
<evidence type="ECO:0000259" key="17">
    <source>
        <dbReference type="SMART" id="SM00484"/>
    </source>
</evidence>
<dbReference type="InterPro" id="IPR029060">
    <property type="entry name" value="PIN-like_dom_sf"/>
</dbReference>
<evidence type="ECO:0000256" key="15">
    <source>
        <dbReference type="HAMAP-Rule" id="MF_03140"/>
    </source>
</evidence>
<keyword evidence="9 15" id="KW-0269">Exonuclease</keyword>
<evidence type="ECO:0000256" key="13">
    <source>
        <dbReference type="ARBA" id="ARBA00023242"/>
    </source>
</evidence>
<dbReference type="GO" id="GO:0043137">
    <property type="term" value="P:DNA replication, removal of RNA primer"/>
    <property type="evidence" value="ECO:0007669"/>
    <property type="project" value="UniProtKB-UniRule"/>
</dbReference>
<evidence type="ECO:0000256" key="11">
    <source>
        <dbReference type="ARBA" id="ARBA00023128"/>
    </source>
</evidence>
<dbReference type="FunFam" id="3.40.50.1010:FF:000003">
    <property type="entry name" value="Flap endonuclease 1"/>
    <property type="match status" value="1"/>
</dbReference>
<comment type="function">
    <text evidence="15">Structure-specific nuclease with 5'-flap endonuclease and 5'-3' exonuclease activities involved in DNA replication and repair. During DNA replication, cleaves the 5'-overhanging flap structure that is generated by displacement synthesis when DNA polymerase encounters the 5'-end of a downstream Okazaki fragment. It enters the flap from the 5'-end and then tracks to cleave the flap base, leaving a nick for ligation. Also involved in the long patch base excision repair (LP-BER) pathway, by cleaving within the apurinic/apyrimidinic (AP) site-terminated flap. Acts as a genome stabilization factor that prevents flaps from equilibrating into structures that lead to duplications and deletions. Also possesses 5'-3' exonuclease activity on nicked or gapped double-stranded DNA, and exhibits RNase H activity. Also involved in replication and repair of rDNA and in repairing mitochondrial DNA.</text>
</comment>
<keyword evidence="2 15" id="KW-0597">Phosphoprotein</keyword>
<feature type="domain" description="XPG-I" evidence="17">
    <location>
        <begin position="190"/>
        <end position="262"/>
    </location>
</feature>
<dbReference type="GO" id="GO:0005654">
    <property type="term" value="C:nucleoplasm"/>
    <property type="evidence" value="ECO:0007669"/>
    <property type="project" value="UniProtKB-SubCell"/>
</dbReference>
<evidence type="ECO:0000256" key="10">
    <source>
        <dbReference type="ARBA" id="ARBA00022842"/>
    </source>
</evidence>
<dbReference type="OrthoDB" id="1937206at2759"/>
<dbReference type="GO" id="GO:0005730">
    <property type="term" value="C:nucleolus"/>
    <property type="evidence" value="ECO:0007669"/>
    <property type="project" value="UniProtKB-SubCell"/>
</dbReference>
<dbReference type="SUPFAM" id="SSF88723">
    <property type="entry name" value="PIN domain-like"/>
    <property type="match status" value="1"/>
</dbReference>
<keyword evidence="20" id="KW-1185">Reference proteome</keyword>
<keyword evidence="8 15" id="KW-0378">Hydrolase</keyword>
<dbReference type="InterPro" id="IPR008918">
    <property type="entry name" value="HhH2"/>
</dbReference>
<keyword evidence="12 15" id="KW-0234">DNA repair</keyword>
<dbReference type="CDD" id="cd09907">
    <property type="entry name" value="H3TH_FEN1-Euk"/>
    <property type="match status" value="1"/>
</dbReference>
<evidence type="ECO:0000259" key="18">
    <source>
        <dbReference type="SMART" id="SM00485"/>
    </source>
</evidence>
<dbReference type="PROSITE" id="PS00842">
    <property type="entry name" value="XPG_2"/>
    <property type="match status" value="1"/>
</dbReference>
<reference evidence="19" key="1">
    <citation type="journal article" date="2021" name="IMA Fungus">
        <title>Genomic characterization of three marine fungi, including Emericellopsis atlantica sp. nov. with signatures of a generalist lifestyle and marine biomass degradation.</title>
        <authorList>
            <person name="Hagestad O.C."/>
            <person name="Hou L."/>
            <person name="Andersen J.H."/>
            <person name="Hansen E.H."/>
            <person name="Altermark B."/>
            <person name="Li C."/>
            <person name="Kuhnert E."/>
            <person name="Cox R.J."/>
            <person name="Crous P.W."/>
            <person name="Spatafora J.W."/>
            <person name="Lail K."/>
            <person name="Amirebrahimi M."/>
            <person name="Lipzen A."/>
            <person name="Pangilinan J."/>
            <person name="Andreopoulos W."/>
            <person name="Hayes R.D."/>
            <person name="Ng V."/>
            <person name="Grigoriev I.V."/>
            <person name="Jackson S.A."/>
            <person name="Sutton T.D.S."/>
            <person name="Dobson A.D.W."/>
            <person name="Rama T."/>
        </authorList>
    </citation>
    <scope>NUCLEOTIDE SEQUENCE</scope>
    <source>
        <strain evidence="19">TRa018bII</strain>
    </source>
</reference>
<accession>A0A9P7YQ31</accession>
<keyword evidence="7 15" id="KW-0227">DNA damage</keyword>
<evidence type="ECO:0000256" key="4">
    <source>
        <dbReference type="ARBA" id="ARBA00022722"/>
    </source>
</evidence>
<evidence type="ECO:0000256" key="14">
    <source>
        <dbReference type="ARBA" id="ARBA00034726"/>
    </source>
</evidence>
<dbReference type="InterPro" id="IPR019974">
    <property type="entry name" value="XPG_CS"/>
</dbReference>
<dbReference type="Pfam" id="PF00867">
    <property type="entry name" value="XPG_I"/>
    <property type="match status" value="1"/>
</dbReference>
<dbReference type="InterPro" id="IPR023426">
    <property type="entry name" value="Flap_endonuc"/>
</dbReference>
<evidence type="ECO:0000256" key="7">
    <source>
        <dbReference type="ARBA" id="ARBA00022763"/>
    </source>
</evidence>
<dbReference type="InterPro" id="IPR006086">
    <property type="entry name" value="XPG-I_dom"/>
</dbReference>
<name>A0A9P7YQ31_9HELO</name>
<evidence type="ECO:0000256" key="2">
    <source>
        <dbReference type="ARBA" id="ARBA00022553"/>
    </source>
</evidence>
<protein>
    <recommendedName>
        <fullName evidence="15">Flap endonuclease 1</fullName>
        <shortName evidence="15">FEN-1</shortName>
        <ecNumber evidence="15">3.1.-.-</ecNumber>
    </recommendedName>
    <alternativeName>
        <fullName evidence="15">Flap structure-specific endonuclease 1</fullName>
    </alternativeName>
</protein>
<dbReference type="SMART" id="SM00484">
    <property type="entry name" value="XPGI"/>
    <property type="match status" value="1"/>
</dbReference>
<dbReference type="EC" id="3.1.-.-" evidence="15"/>
<dbReference type="AlphaFoldDB" id="A0A9P7YQ31"/>
<evidence type="ECO:0000256" key="6">
    <source>
        <dbReference type="ARBA" id="ARBA00022759"/>
    </source>
</evidence>
<evidence type="ECO:0000313" key="19">
    <source>
        <dbReference type="EMBL" id="KAG9237878.1"/>
    </source>
</evidence>
<evidence type="ECO:0000256" key="16">
    <source>
        <dbReference type="SAM" id="MobiDB-lite"/>
    </source>
</evidence>
<evidence type="ECO:0000256" key="9">
    <source>
        <dbReference type="ARBA" id="ARBA00022839"/>
    </source>
</evidence>
<feature type="compositionally biased region" description="Basic and acidic residues" evidence="16">
    <location>
        <begin position="395"/>
        <end position="425"/>
    </location>
</feature>
<dbReference type="InterPro" id="IPR036279">
    <property type="entry name" value="5-3_exonuclease_C_sf"/>
</dbReference>
<dbReference type="PROSITE" id="PS00841">
    <property type="entry name" value="XPG_1"/>
    <property type="match status" value="1"/>
</dbReference>
<keyword evidence="13 15" id="KW-0539">Nucleus</keyword>
<dbReference type="GO" id="GO:0000287">
    <property type="term" value="F:magnesium ion binding"/>
    <property type="evidence" value="ECO:0007669"/>
    <property type="project" value="UniProtKB-UniRule"/>
</dbReference>
<keyword evidence="4 15" id="KW-0540">Nuclease</keyword>
<dbReference type="PANTHER" id="PTHR11081:SF9">
    <property type="entry name" value="FLAP ENDONUCLEASE 1"/>
    <property type="match status" value="1"/>
</dbReference>
<dbReference type="GO" id="GO:0003677">
    <property type="term" value="F:DNA binding"/>
    <property type="evidence" value="ECO:0007669"/>
    <property type="project" value="UniProtKB-UniRule"/>
</dbReference>
<evidence type="ECO:0000256" key="8">
    <source>
        <dbReference type="ARBA" id="ARBA00022801"/>
    </source>
</evidence>
<comment type="subcellular location">
    <subcellularLocation>
        <location evidence="1 15">Mitochondrion</location>
    </subcellularLocation>
    <subcellularLocation>
        <location evidence="15">Nucleus</location>
        <location evidence="15">Nucleolus</location>
    </subcellularLocation>
    <subcellularLocation>
        <location evidence="15">Nucleus</location>
        <location evidence="15">Nucleoplasm</location>
    </subcellularLocation>
    <text evidence="15">Resides mostly in the nucleoli and relocalizes to the nucleoplasm upon DNA damage.</text>
</comment>
<dbReference type="HAMAP" id="MF_00614">
    <property type="entry name" value="Fen"/>
    <property type="match status" value="1"/>
</dbReference>
<dbReference type="GO" id="GO:0006284">
    <property type="term" value="P:base-excision repair"/>
    <property type="evidence" value="ECO:0007669"/>
    <property type="project" value="UniProtKB-UniRule"/>
</dbReference>
<dbReference type="Gene3D" id="3.40.50.1010">
    <property type="entry name" value="5'-nuclease"/>
    <property type="match status" value="1"/>
</dbReference>
<comment type="cofactor">
    <cofactor evidence="15">
        <name>Mg(2+)</name>
        <dbReference type="ChEBI" id="CHEBI:18420"/>
    </cofactor>
    <text evidence="15">Binds 2 magnesium ions per subunit. They probably participate in the reaction catalyzed by the enzyme. May bind an additional third magnesium ion after substrate binding.</text>
</comment>
<evidence type="ECO:0000256" key="3">
    <source>
        <dbReference type="ARBA" id="ARBA00022705"/>
    </source>
</evidence>